<dbReference type="EMBL" id="CP029684">
    <property type="protein sequence ID" value="QAS69953.2"/>
    <property type="molecule type" value="Genomic_DNA"/>
</dbReference>
<dbReference type="Proteomes" id="UP000286907">
    <property type="component" value="Chromosome"/>
</dbReference>
<evidence type="ECO:0000313" key="2">
    <source>
        <dbReference type="Proteomes" id="UP000286907"/>
    </source>
</evidence>
<name>A0ABX5QMF0_9LACO</name>
<protein>
    <submittedName>
        <fullName evidence="1">Uncharacterized protein</fullName>
    </submittedName>
</protein>
<reference evidence="1 2" key="1">
    <citation type="journal article" date="2019" name="Syst. Appl. Microbiol.">
        <title>Oenococcus sicerae sp. nov., isolated from French cider.</title>
        <authorList>
            <person name="Cousin F.J."/>
            <person name="Le Guellec R."/>
            <person name="Chagnot C."/>
            <person name="Goux D."/>
            <person name="Dalmasso M."/>
            <person name="Laplace J.M."/>
            <person name="Cretenet M."/>
        </authorList>
    </citation>
    <scope>NUCLEOTIDE SEQUENCE [LARGE SCALE GENOMIC DNA]</scope>
    <source>
        <strain evidence="1 2">UCMA 15228</strain>
    </source>
</reference>
<proteinExistence type="predicted"/>
<gene>
    <name evidence="1" type="ORF">DLJ48_05140</name>
</gene>
<keyword evidence="2" id="KW-1185">Reference proteome</keyword>
<accession>A0ABX5QMF0</accession>
<sequence length="97" mass="11501">MKWRRNMSYTINEKTFDETENKVNQLKDLLFIFSNHTDPAIDPTKQEEVFKLYDAYQHVQSISGCMIALINDVYQNTQTMEHQYLANRRTAKVADHD</sequence>
<organism evidence="1 2">
    <name type="scientific">Oenococcus sicerae</name>
    <dbReference type="NCBI Taxonomy" id="2203724"/>
    <lineage>
        <taxon>Bacteria</taxon>
        <taxon>Bacillati</taxon>
        <taxon>Bacillota</taxon>
        <taxon>Bacilli</taxon>
        <taxon>Lactobacillales</taxon>
        <taxon>Lactobacillaceae</taxon>
        <taxon>Oenococcus</taxon>
    </lineage>
</organism>
<evidence type="ECO:0000313" key="1">
    <source>
        <dbReference type="EMBL" id="QAS69953.2"/>
    </source>
</evidence>